<keyword evidence="3" id="KW-1185">Reference proteome</keyword>
<organism evidence="2 3">
    <name type="scientific">Rothia endophytica</name>
    <dbReference type="NCBI Taxonomy" id="1324766"/>
    <lineage>
        <taxon>Bacteria</taxon>
        <taxon>Bacillati</taxon>
        <taxon>Actinomycetota</taxon>
        <taxon>Actinomycetes</taxon>
        <taxon>Micrococcales</taxon>
        <taxon>Micrococcaceae</taxon>
        <taxon>Rothia</taxon>
    </lineage>
</organism>
<sequence>MTQVQQTLQDSLNNIDEQRQQIEEALKFHRERALEEYKHNQEIIESLDARIAEVERYESMNGFQKFWYRLMHRPSWL</sequence>
<evidence type="ECO:0000313" key="3">
    <source>
        <dbReference type="Proteomes" id="UP001500187"/>
    </source>
</evidence>
<name>A0ABP9BHK8_9MICC</name>
<accession>A0ABP9BHK8</accession>
<reference evidence="3" key="1">
    <citation type="journal article" date="2019" name="Int. J. Syst. Evol. Microbiol.">
        <title>The Global Catalogue of Microorganisms (GCM) 10K type strain sequencing project: providing services to taxonomists for standard genome sequencing and annotation.</title>
        <authorList>
            <consortium name="The Broad Institute Genomics Platform"/>
            <consortium name="The Broad Institute Genome Sequencing Center for Infectious Disease"/>
            <person name="Wu L."/>
            <person name="Ma J."/>
        </authorList>
    </citation>
    <scope>NUCLEOTIDE SEQUENCE [LARGE SCALE GENOMIC DNA]</scope>
    <source>
        <strain evidence="3">JCM 18541</strain>
    </source>
</reference>
<dbReference type="Proteomes" id="UP001500187">
    <property type="component" value="Unassembled WGS sequence"/>
</dbReference>
<proteinExistence type="predicted"/>
<dbReference type="EMBL" id="BAABKP010000001">
    <property type="protein sequence ID" value="GAA4794293.1"/>
    <property type="molecule type" value="Genomic_DNA"/>
</dbReference>
<keyword evidence="1" id="KW-0175">Coiled coil</keyword>
<protein>
    <submittedName>
        <fullName evidence="2">Uncharacterized protein</fullName>
    </submittedName>
</protein>
<evidence type="ECO:0000256" key="1">
    <source>
        <dbReference type="SAM" id="Coils"/>
    </source>
</evidence>
<dbReference type="RefSeq" id="WP_345445481.1">
    <property type="nucleotide sequence ID" value="NZ_BAABKP010000001.1"/>
</dbReference>
<comment type="caution">
    <text evidence="2">The sequence shown here is derived from an EMBL/GenBank/DDBJ whole genome shotgun (WGS) entry which is preliminary data.</text>
</comment>
<feature type="coiled-coil region" evidence="1">
    <location>
        <begin position="1"/>
        <end position="32"/>
    </location>
</feature>
<evidence type="ECO:0000313" key="2">
    <source>
        <dbReference type="EMBL" id="GAA4794293.1"/>
    </source>
</evidence>
<gene>
    <name evidence="2" type="ORF">GCM10023352_11420</name>
</gene>